<dbReference type="AlphaFoldDB" id="A0A1I4P7F3"/>
<dbReference type="SUPFAM" id="SSF56059">
    <property type="entry name" value="Glutathione synthetase ATP-binding domain-like"/>
    <property type="match status" value="1"/>
</dbReference>
<protein>
    <submittedName>
        <fullName evidence="2">Sugar-transfer associated ATP-grasp</fullName>
    </submittedName>
</protein>
<dbReference type="InterPro" id="IPR039523">
    <property type="entry name" value="RimK-rel_E_lig_ATP-grasp"/>
</dbReference>
<evidence type="ECO:0000259" key="1">
    <source>
        <dbReference type="Pfam" id="PF14397"/>
    </source>
</evidence>
<organism evidence="2 3">
    <name type="scientific">Ectothiorhodospira mobilis</name>
    <dbReference type="NCBI Taxonomy" id="195064"/>
    <lineage>
        <taxon>Bacteria</taxon>
        <taxon>Pseudomonadati</taxon>
        <taxon>Pseudomonadota</taxon>
        <taxon>Gammaproteobacteria</taxon>
        <taxon>Chromatiales</taxon>
        <taxon>Ectothiorhodospiraceae</taxon>
        <taxon>Ectothiorhodospira</taxon>
    </lineage>
</organism>
<name>A0A1I4P7F3_ECTMO</name>
<keyword evidence="3" id="KW-1185">Reference proteome</keyword>
<accession>A0A1I4P7F3</accession>
<evidence type="ECO:0000313" key="3">
    <source>
        <dbReference type="Proteomes" id="UP000199556"/>
    </source>
</evidence>
<sequence>MKGSLPYWYRPRPSAIWRWVLYANEPDVRCLRRWLFWVWWSRPRTPLQRLRAMWDLALRPVMCGKAALFAVVAYGERVRRIHGIGIPRQVLDVLGQVFGAGLDPVTYYQYQLFLRSRRGRRREYLDVSGKLLQVLAQRLPKGPDDGIFTDKVAFASWCRTWGLPVVGDHALIDPMAADSKSGFIPFPAEDLVVKPINWRAGEGISLWRCSLQGNEPVWEDGNGGKRLDARALWAHLQQSAVAMRRPLLVQPRLVNHPAIRELGNGCLCSVRVMTVRDGGQRPQVIATALRIPMGQCAADNFDQGGLGVGVDPRTGRCGRAVQKTGEYPLPLLECNPHTGVVIEGQVLPHWRATLDLALTAHERVRSALPIIGWDVAILADGPVLLEANHLPGEHIVQMPSGIPLGATPYPRVLCRALRRAFAESDD</sequence>
<proteinExistence type="predicted"/>
<dbReference type="STRING" id="195064.SAMN05421721_10134"/>
<reference evidence="2 3" key="1">
    <citation type="submission" date="2016-10" db="EMBL/GenBank/DDBJ databases">
        <authorList>
            <person name="de Groot N.N."/>
        </authorList>
    </citation>
    <scope>NUCLEOTIDE SEQUENCE [LARGE SCALE GENOMIC DNA]</scope>
    <source>
        <strain evidence="2 3">DSM 4180</strain>
    </source>
</reference>
<dbReference type="EMBL" id="FOUO01000001">
    <property type="protein sequence ID" value="SFM23536.1"/>
    <property type="molecule type" value="Genomic_DNA"/>
</dbReference>
<dbReference type="Pfam" id="PF14397">
    <property type="entry name" value="ATPgrasp_ST"/>
    <property type="match status" value="1"/>
</dbReference>
<evidence type="ECO:0000313" key="2">
    <source>
        <dbReference type="EMBL" id="SFM23536.1"/>
    </source>
</evidence>
<gene>
    <name evidence="2" type="ORF">SAMN05421721_10134</name>
</gene>
<dbReference type="Proteomes" id="UP000199556">
    <property type="component" value="Unassembled WGS sequence"/>
</dbReference>
<feature type="domain" description="Alpha-L-glutamate ligase-related protein ATP-grasp" evidence="1">
    <location>
        <begin position="148"/>
        <end position="401"/>
    </location>
</feature>